<keyword evidence="8" id="KW-1185">Reference proteome</keyword>
<dbReference type="InterPro" id="IPR030678">
    <property type="entry name" value="Peptide/Ni-bd"/>
</dbReference>
<dbReference type="Gene3D" id="3.40.190.10">
    <property type="entry name" value="Periplasmic binding protein-like II"/>
    <property type="match status" value="1"/>
</dbReference>
<dbReference type="CDD" id="cd08517">
    <property type="entry name" value="PBP2_NikA_DppA_OppA_like_13"/>
    <property type="match status" value="1"/>
</dbReference>
<gene>
    <name evidence="7" type="ORF">QO033_00110</name>
</gene>
<dbReference type="PANTHER" id="PTHR30290">
    <property type="entry name" value="PERIPLASMIC BINDING COMPONENT OF ABC TRANSPORTER"/>
    <property type="match status" value="1"/>
</dbReference>
<dbReference type="PIRSF" id="PIRSF002741">
    <property type="entry name" value="MppA"/>
    <property type="match status" value="1"/>
</dbReference>
<protein>
    <submittedName>
        <fullName evidence="7">ABC transporter substrate-binding protein</fullName>
    </submittedName>
</protein>
<keyword evidence="4 5" id="KW-0732">Signal</keyword>
<dbReference type="Pfam" id="PF00496">
    <property type="entry name" value="SBP_bac_5"/>
    <property type="match status" value="1"/>
</dbReference>
<evidence type="ECO:0000256" key="5">
    <source>
        <dbReference type="SAM" id="SignalP"/>
    </source>
</evidence>
<evidence type="ECO:0000256" key="2">
    <source>
        <dbReference type="ARBA" id="ARBA00005695"/>
    </source>
</evidence>
<sequence>MKFPTALALAAGLALSGLSGLPAMAGPDDGGTLVIGSLNVPRHFNMAIQTGIATALPATQIFASPLRYDDDWTPQPYLAKSWEVSDDGLSVTLHLVDNALFHDGTPVTSEDVKFSIGIIKANHPFRTMLAPVETVETPDPLTVILHLSQPHPALLLSMSPNLMPILPKHIYGEGDIKTHPANMAPVGSGPFEFVEYKQSQYIKLKKFDRFFIEGRPHLDEILIQLFSEPSSMVLSTKNGDLDMVPFLSAPRDIKRMAGYDGIVIDTRGGEANGPLNWIAFNTQKPPLNDLRVRQAIAYGIDRNFILKALMQGQAPEATGPIAPGSPFYTDEVERYGLDLDKSRALLDAAGFAPGADGLRFSLTMDFIPGQEELGRNIAEYLRSQLKKIGIGIEVRVAPDFPTWAQRVANYDFDLTEDVVFNTGDPVLGVNRTYLSSNIRKGVIWSNTQQYSNPRVDELLEQAAVETDPEKRKALYKEFQQIVVADLPIYYLNEVPVRTARKSDLMDVPVGIWGATAPMDKTYWK</sequence>
<dbReference type="Proteomes" id="UP001243757">
    <property type="component" value="Unassembled WGS sequence"/>
</dbReference>
<evidence type="ECO:0000313" key="7">
    <source>
        <dbReference type="EMBL" id="MDK3016053.1"/>
    </source>
</evidence>
<dbReference type="InterPro" id="IPR039424">
    <property type="entry name" value="SBP_5"/>
</dbReference>
<keyword evidence="3" id="KW-0813">Transport</keyword>
<reference evidence="7 8" key="1">
    <citation type="submission" date="2023-05" db="EMBL/GenBank/DDBJ databases">
        <title>Pseudodonghicola sp. nov.</title>
        <authorList>
            <person name="Huang J."/>
        </authorList>
    </citation>
    <scope>NUCLEOTIDE SEQUENCE [LARGE SCALE GENOMIC DNA]</scope>
    <source>
        <strain evidence="7 8">IC7</strain>
    </source>
</reference>
<comment type="subcellular location">
    <subcellularLocation>
        <location evidence="1">Periplasm</location>
    </subcellularLocation>
</comment>
<comment type="caution">
    <text evidence="7">The sequence shown here is derived from an EMBL/GenBank/DDBJ whole genome shotgun (WGS) entry which is preliminary data.</text>
</comment>
<evidence type="ECO:0000313" key="8">
    <source>
        <dbReference type="Proteomes" id="UP001243757"/>
    </source>
</evidence>
<dbReference type="PANTHER" id="PTHR30290:SF9">
    <property type="entry name" value="OLIGOPEPTIDE-BINDING PROTEIN APPA"/>
    <property type="match status" value="1"/>
</dbReference>
<evidence type="ECO:0000256" key="1">
    <source>
        <dbReference type="ARBA" id="ARBA00004418"/>
    </source>
</evidence>
<proteinExistence type="inferred from homology"/>
<dbReference type="InterPro" id="IPR000914">
    <property type="entry name" value="SBP_5_dom"/>
</dbReference>
<feature type="chain" id="PRO_5046470051" evidence="5">
    <location>
        <begin position="26"/>
        <end position="524"/>
    </location>
</feature>
<dbReference type="SUPFAM" id="SSF53850">
    <property type="entry name" value="Periplasmic binding protein-like II"/>
    <property type="match status" value="1"/>
</dbReference>
<dbReference type="EMBL" id="JASNJD010000001">
    <property type="protein sequence ID" value="MDK3016053.1"/>
    <property type="molecule type" value="Genomic_DNA"/>
</dbReference>
<dbReference type="Gene3D" id="3.10.105.10">
    <property type="entry name" value="Dipeptide-binding Protein, Domain 3"/>
    <property type="match status" value="1"/>
</dbReference>
<feature type="signal peptide" evidence="5">
    <location>
        <begin position="1"/>
        <end position="25"/>
    </location>
</feature>
<accession>A0ABT7EUR7</accession>
<organism evidence="7 8">
    <name type="scientific">Pseudodonghicola flavimaris</name>
    <dbReference type="NCBI Taxonomy" id="3050036"/>
    <lineage>
        <taxon>Bacteria</taxon>
        <taxon>Pseudomonadati</taxon>
        <taxon>Pseudomonadota</taxon>
        <taxon>Alphaproteobacteria</taxon>
        <taxon>Rhodobacterales</taxon>
        <taxon>Paracoccaceae</taxon>
        <taxon>Pseudodonghicola</taxon>
    </lineage>
</organism>
<evidence type="ECO:0000256" key="4">
    <source>
        <dbReference type="ARBA" id="ARBA00022729"/>
    </source>
</evidence>
<evidence type="ECO:0000256" key="3">
    <source>
        <dbReference type="ARBA" id="ARBA00022448"/>
    </source>
</evidence>
<feature type="domain" description="Solute-binding protein family 5" evidence="6">
    <location>
        <begin position="73"/>
        <end position="417"/>
    </location>
</feature>
<evidence type="ECO:0000259" key="6">
    <source>
        <dbReference type="Pfam" id="PF00496"/>
    </source>
</evidence>
<name>A0ABT7EUR7_9RHOB</name>
<dbReference type="RefSeq" id="WP_284478879.1">
    <property type="nucleotide sequence ID" value="NZ_JASNJD010000001.1"/>
</dbReference>
<comment type="similarity">
    <text evidence="2">Belongs to the bacterial solute-binding protein 5 family.</text>
</comment>